<protein>
    <submittedName>
        <fullName evidence="2">Por secretion system C-terminal sorting domain-containing protein</fullName>
    </submittedName>
</protein>
<feature type="non-terminal residue" evidence="2">
    <location>
        <position position="1"/>
    </location>
</feature>
<keyword evidence="1" id="KW-0732">Signal</keyword>
<organism evidence="2 3">
    <name type="scientific">Chryseobacterium taihuense</name>
    <dbReference type="NCBI Taxonomy" id="1141221"/>
    <lineage>
        <taxon>Bacteria</taxon>
        <taxon>Pseudomonadati</taxon>
        <taxon>Bacteroidota</taxon>
        <taxon>Flavobacteriia</taxon>
        <taxon>Flavobacteriales</taxon>
        <taxon>Weeksellaceae</taxon>
        <taxon>Chryseobacterium group</taxon>
        <taxon>Chryseobacterium</taxon>
    </lineage>
</organism>
<dbReference type="NCBIfam" id="TIGR04183">
    <property type="entry name" value="Por_Secre_tail"/>
    <property type="match status" value="1"/>
</dbReference>
<keyword evidence="3" id="KW-1185">Reference proteome</keyword>
<comment type="caution">
    <text evidence="2">The sequence shown here is derived from an EMBL/GenBank/DDBJ whole genome shotgun (WGS) entry which is preliminary data.</text>
</comment>
<accession>A0ABY0QS44</accession>
<dbReference type="InterPro" id="IPR026444">
    <property type="entry name" value="Secre_tail"/>
</dbReference>
<evidence type="ECO:0000313" key="3">
    <source>
        <dbReference type="Proteomes" id="UP000199242"/>
    </source>
</evidence>
<evidence type="ECO:0000256" key="1">
    <source>
        <dbReference type="ARBA" id="ARBA00022729"/>
    </source>
</evidence>
<evidence type="ECO:0000313" key="2">
    <source>
        <dbReference type="EMBL" id="SDL69249.1"/>
    </source>
</evidence>
<dbReference type="Proteomes" id="UP000199242">
    <property type="component" value="Unassembled WGS sequence"/>
</dbReference>
<gene>
    <name evidence="2" type="ORF">SAMN05216273_104213</name>
</gene>
<sequence length="51" mass="5628">IDNVIVYDASGRQIQTVEGGSKEIRITLDAKGMFVVKAVSEGKEYTKKIIK</sequence>
<proteinExistence type="predicted"/>
<reference evidence="2 3" key="1">
    <citation type="submission" date="2016-10" db="EMBL/GenBank/DDBJ databases">
        <authorList>
            <person name="Varghese N."/>
            <person name="Submissions S."/>
        </authorList>
    </citation>
    <scope>NUCLEOTIDE SEQUENCE [LARGE SCALE GENOMIC DNA]</scope>
    <source>
        <strain evidence="2 3">CGMCC 1.10941</strain>
    </source>
</reference>
<name>A0ABY0QS44_9FLAO</name>
<dbReference type="EMBL" id="FNHD01000004">
    <property type="protein sequence ID" value="SDL69249.1"/>
    <property type="molecule type" value="Genomic_DNA"/>
</dbReference>